<name>W6JWP5_9MICO</name>
<accession>W6JWP5</accession>
<dbReference type="Proteomes" id="UP000035763">
    <property type="component" value="Unassembled WGS sequence"/>
</dbReference>
<sequence>MPFGGKQVVSGIATRLYSEAVVSFRMYTTLYVLTSGCNIAMGMFLPWGSA</sequence>
<evidence type="ECO:0000256" key="1">
    <source>
        <dbReference type="SAM" id="Phobius"/>
    </source>
</evidence>
<protein>
    <submittedName>
        <fullName evidence="2">Uncharacterized protein</fullName>
    </submittedName>
</protein>
<dbReference type="EMBL" id="CAJA01000146">
    <property type="protein sequence ID" value="CCH73060.1"/>
    <property type="molecule type" value="Genomic_DNA"/>
</dbReference>
<reference evidence="2 3" key="1">
    <citation type="journal article" date="2013" name="ISME J.">
        <title>A metabolic model for members of the genus Tetrasphaera involved in enhanced biological phosphorus removal.</title>
        <authorList>
            <person name="Kristiansen R."/>
            <person name="Nguyen H.T.T."/>
            <person name="Saunders A.M."/>
            <person name="Nielsen J.L."/>
            <person name="Wimmer R."/>
            <person name="Le V.Q."/>
            <person name="McIlroy S.J."/>
            <person name="Petrovski S."/>
            <person name="Seviour R.J."/>
            <person name="Calteau A."/>
            <person name="Nielsen K.L."/>
            <person name="Nielsen P.H."/>
        </authorList>
    </citation>
    <scope>NUCLEOTIDE SEQUENCE [LARGE SCALE GENOMIC DNA]</scope>
    <source>
        <strain evidence="2 3">Ben110</strain>
    </source>
</reference>
<keyword evidence="1" id="KW-1133">Transmembrane helix</keyword>
<gene>
    <name evidence="2" type="ORF">BN11_230016</name>
</gene>
<feature type="transmembrane region" description="Helical" evidence="1">
    <location>
        <begin position="26"/>
        <end position="47"/>
    </location>
</feature>
<dbReference type="AlphaFoldDB" id="W6JWP5"/>
<keyword evidence="1" id="KW-0472">Membrane</keyword>
<keyword evidence="3" id="KW-1185">Reference proteome</keyword>
<comment type="caution">
    <text evidence="2">The sequence shown here is derived from an EMBL/GenBank/DDBJ whole genome shotgun (WGS) entry which is preliminary data.</text>
</comment>
<proteinExistence type="predicted"/>
<evidence type="ECO:0000313" key="3">
    <source>
        <dbReference type="Proteomes" id="UP000035763"/>
    </source>
</evidence>
<keyword evidence="1" id="KW-0812">Transmembrane</keyword>
<organism evidence="2 3">
    <name type="scientific">Nostocoides australiense Ben110</name>
    <dbReference type="NCBI Taxonomy" id="1193182"/>
    <lineage>
        <taxon>Bacteria</taxon>
        <taxon>Bacillati</taxon>
        <taxon>Actinomycetota</taxon>
        <taxon>Actinomycetes</taxon>
        <taxon>Micrococcales</taxon>
        <taxon>Intrasporangiaceae</taxon>
        <taxon>Nostocoides</taxon>
    </lineage>
</organism>
<evidence type="ECO:0000313" key="2">
    <source>
        <dbReference type="EMBL" id="CCH73060.1"/>
    </source>
</evidence>